<feature type="transmembrane region" description="Helical" evidence="8">
    <location>
        <begin position="314"/>
        <end position="339"/>
    </location>
</feature>
<keyword evidence="5 8" id="KW-0812">Transmembrane</keyword>
<gene>
    <name evidence="9" type="ORF">F5897_000224</name>
</gene>
<keyword evidence="4" id="KW-1003">Cell membrane</keyword>
<keyword evidence="6 8" id="KW-1133">Transmembrane helix</keyword>
<evidence type="ECO:0000256" key="3">
    <source>
        <dbReference type="ARBA" id="ARBA00022448"/>
    </source>
</evidence>
<reference evidence="9" key="1">
    <citation type="submission" date="2020-08" db="EMBL/GenBank/DDBJ databases">
        <title>Sequencing the genomes of 1000 actinobacteria strains.</title>
        <authorList>
            <person name="Klenk H.-P."/>
        </authorList>
    </citation>
    <scope>NUCLEOTIDE SEQUENCE [LARGE SCALE GENOMIC DNA]</scope>
    <source>
        <strain evidence="9">DSM 27064</strain>
    </source>
</reference>
<comment type="subcellular location">
    <subcellularLocation>
        <location evidence="1">Cell membrane</location>
        <topology evidence="1">Multi-pass membrane protein</topology>
    </subcellularLocation>
</comment>
<dbReference type="AlphaFoldDB" id="A0A840DE67"/>
<dbReference type="Proteomes" id="UP000571183">
    <property type="component" value="Unassembled WGS sequence"/>
</dbReference>
<feature type="transmembrane region" description="Helical" evidence="8">
    <location>
        <begin position="286"/>
        <end position="308"/>
    </location>
</feature>
<evidence type="ECO:0000256" key="2">
    <source>
        <dbReference type="ARBA" id="ARBA00009773"/>
    </source>
</evidence>
<feature type="transmembrane region" description="Helical" evidence="8">
    <location>
        <begin position="135"/>
        <end position="156"/>
    </location>
</feature>
<sequence length="420" mass="45521">MKKNITRLAKALKPVTGSLRVIDPQQLDDHPEVKRVDKQRLDKETLAIYNHAREAAEAHAEQVAEHGDGNVRVLLNRPFQFGFVATAGVLFALLCGLLVSQASTVLLYICGALFVALGLDPLVRRLENRGVKRPWAIAVVFFSFFLVVAIVLSIIIPTIVQQVSLLVQTAPAQLEQLATEEWFIDLKQRFAYYVDFEVMLEKARDVINDQKNWFSVAGGVLQIAGTIANGVTAAIIVLILSLYFLASLRSMKRGFYSLTPLSKRARVIDITEQVADSVGGYITGQVIIALTNAVLGFIAMSIIGVPFAPVLATVVFMLALIPLVGALGATVLVTTVALFESPGTALAIGIYYLIYMQLEAYVLTPRVMNRAVSVPGAFVVIGALTGGVLLGLMGALIAIPVTASILMIVKQVWVPHQDSR</sequence>
<name>A0A840DE67_9MICO</name>
<evidence type="ECO:0000256" key="8">
    <source>
        <dbReference type="SAM" id="Phobius"/>
    </source>
</evidence>
<evidence type="ECO:0000256" key="6">
    <source>
        <dbReference type="ARBA" id="ARBA00022989"/>
    </source>
</evidence>
<evidence type="ECO:0000256" key="4">
    <source>
        <dbReference type="ARBA" id="ARBA00022475"/>
    </source>
</evidence>
<feature type="transmembrane region" description="Helical" evidence="8">
    <location>
        <begin position="105"/>
        <end position="123"/>
    </location>
</feature>
<dbReference type="RefSeq" id="WP_183304186.1">
    <property type="nucleotide sequence ID" value="NZ_JACIFD010000002.1"/>
</dbReference>
<dbReference type="GO" id="GO:0005886">
    <property type="term" value="C:plasma membrane"/>
    <property type="evidence" value="ECO:0007669"/>
    <property type="project" value="UniProtKB-SubCell"/>
</dbReference>
<accession>A0A840DE67</accession>
<dbReference type="GO" id="GO:0055085">
    <property type="term" value="P:transmembrane transport"/>
    <property type="evidence" value="ECO:0007669"/>
    <property type="project" value="TreeGrafter"/>
</dbReference>
<protein>
    <submittedName>
        <fullName evidence="9">Putative PurR-regulated permease PerM</fullName>
    </submittedName>
</protein>
<feature type="transmembrane region" description="Helical" evidence="8">
    <location>
        <begin position="223"/>
        <end position="246"/>
    </location>
</feature>
<evidence type="ECO:0000256" key="5">
    <source>
        <dbReference type="ARBA" id="ARBA00022692"/>
    </source>
</evidence>
<dbReference type="InterPro" id="IPR002549">
    <property type="entry name" value="AI-2E-like"/>
</dbReference>
<evidence type="ECO:0000256" key="7">
    <source>
        <dbReference type="ARBA" id="ARBA00023136"/>
    </source>
</evidence>
<comment type="similarity">
    <text evidence="2">Belongs to the autoinducer-2 exporter (AI-2E) (TC 2.A.86) family.</text>
</comment>
<comment type="caution">
    <text evidence="9">The sequence shown here is derived from an EMBL/GenBank/DDBJ whole genome shotgun (WGS) entry which is preliminary data.</text>
</comment>
<evidence type="ECO:0000256" key="1">
    <source>
        <dbReference type="ARBA" id="ARBA00004651"/>
    </source>
</evidence>
<dbReference type="PANTHER" id="PTHR21716:SF53">
    <property type="entry name" value="PERMEASE PERM-RELATED"/>
    <property type="match status" value="1"/>
</dbReference>
<evidence type="ECO:0000313" key="9">
    <source>
        <dbReference type="EMBL" id="MBB4070940.1"/>
    </source>
</evidence>
<feature type="transmembrane region" description="Helical" evidence="8">
    <location>
        <begin position="81"/>
        <end position="99"/>
    </location>
</feature>
<feature type="transmembrane region" description="Helical" evidence="8">
    <location>
        <begin position="376"/>
        <end position="409"/>
    </location>
</feature>
<organism evidence="9 10">
    <name type="scientific">Canibacter oris</name>
    <dbReference type="NCBI Taxonomy" id="1365628"/>
    <lineage>
        <taxon>Bacteria</taxon>
        <taxon>Bacillati</taxon>
        <taxon>Actinomycetota</taxon>
        <taxon>Actinomycetes</taxon>
        <taxon>Micrococcales</taxon>
        <taxon>Microbacteriaceae</taxon>
        <taxon>Canibacter</taxon>
    </lineage>
</organism>
<dbReference type="PANTHER" id="PTHR21716">
    <property type="entry name" value="TRANSMEMBRANE PROTEIN"/>
    <property type="match status" value="1"/>
</dbReference>
<evidence type="ECO:0000313" key="10">
    <source>
        <dbReference type="Proteomes" id="UP000571183"/>
    </source>
</evidence>
<proteinExistence type="inferred from homology"/>
<keyword evidence="10" id="KW-1185">Reference proteome</keyword>
<dbReference type="Pfam" id="PF01594">
    <property type="entry name" value="AI-2E_transport"/>
    <property type="match status" value="1"/>
</dbReference>
<dbReference type="EMBL" id="JACIFD010000002">
    <property type="protein sequence ID" value="MBB4070940.1"/>
    <property type="molecule type" value="Genomic_DNA"/>
</dbReference>
<keyword evidence="3" id="KW-0813">Transport</keyword>
<feature type="transmembrane region" description="Helical" evidence="8">
    <location>
        <begin position="346"/>
        <end position="364"/>
    </location>
</feature>
<keyword evidence="7 8" id="KW-0472">Membrane</keyword>